<dbReference type="EMBL" id="FOFP01000033">
    <property type="protein sequence ID" value="SER46437.1"/>
    <property type="molecule type" value="Genomic_DNA"/>
</dbReference>
<dbReference type="Proteomes" id="UP000198512">
    <property type="component" value="Unassembled WGS sequence"/>
</dbReference>
<reference evidence="1 2" key="1">
    <citation type="submission" date="2016-10" db="EMBL/GenBank/DDBJ databases">
        <authorList>
            <person name="Varghese N."/>
            <person name="Submissions S."/>
        </authorList>
    </citation>
    <scope>NUCLEOTIDE SEQUENCE [LARGE SCALE GENOMIC DNA]</scope>
    <source>
        <strain evidence="1 2">CIP 109853</strain>
    </source>
</reference>
<evidence type="ECO:0000313" key="1">
    <source>
        <dbReference type="EMBL" id="SER46437.1"/>
    </source>
</evidence>
<gene>
    <name evidence="1" type="ORF">SAMN05216600_1334</name>
</gene>
<evidence type="ECO:0000313" key="2">
    <source>
        <dbReference type="Proteomes" id="UP000198512"/>
    </source>
</evidence>
<name>A0ABY1BRJ2_9PSED</name>
<sequence>MEFFKRLFSRSGSQGIQVPPIPDGPLGLGKGVIVNIDPGLKLLLDGTSTVSIPVVQQAFAQGVIDLGQSNWLTRLYLDDQDYWLQVHSTGSRDGQVEALVLFNYQDSQAVHSNAELARIAGPQSKIGLPTVEHEGKTYQREWGESDGQTDLVEFVERVSNPNESYEVKHLAMLYTRDIGLTGRKELLLYSVEEDLEGAVSVSTSLGVTLFTTDLQTI</sequence>
<comment type="caution">
    <text evidence="1">The sequence shown here is derived from an EMBL/GenBank/DDBJ whole genome shotgun (WGS) entry which is preliminary data.</text>
</comment>
<keyword evidence="2" id="KW-1185">Reference proteome</keyword>
<dbReference type="Pfam" id="PF10679">
    <property type="entry name" value="DUF2491"/>
    <property type="match status" value="1"/>
</dbReference>
<evidence type="ECO:0008006" key="3">
    <source>
        <dbReference type="Google" id="ProtNLM"/>
    </source>
</evidence>
<protein>
    <recommendedName>
        <fullName evidence="3">DUF2491 domain-containing protein</fullName>
    </recommendedName>
</protein>
<proteinExistence type="predicted"/>
<accession>A0ABY1BRJ2</accession>
<dbReference type="RefSeq" id="WP_069522450.1">
    <property type="nucleotide sequence ID" value="NZ_FOFP01000033.1"/>
</dbReference>
<organism evidence="1 2">
    <name type="scientific">Pseudomonas cuatrocienegasensis</name>
    <dbReference type="NCBI Taxonomy" id="543360"/>
    <lineage>
        <taxon>Bacteria</taxon>
        <taxon>Pseudomonadati</taxon>
        <taxon>Pseudomonadota</taxon>
        <taxon>Gammaproteobacteria</taxon>
        <taxon>Pseudomonadales</taxon>
        <taxon>Pseudomonadaceae</taxon>
        <taxon>Pseudomonas</taxon>
    </lineage>
</organism>
<dbReference type="InterPro" id="IPR019621">
    <property type="entry name" value="DUF2491"/>
</dbReference>